<evidence type="ECO:0000313" key="4">
    <source>
        <dbReference type="EMBL" id="EJZ41427.1"/>
    </source>
</evidence>
<dbReference type="Gene3D" id="3.30.750.24">
    <property type="entry name" value="STAS domain"/>
    <property type="match status" value="1"/>
</dbReference>
<dbReference type="InterPro" id="IPR002645">
    <property type="entry name" value="STAS_dom"/>
</dbReference>
<protein>
    <recommendedName>
        <fullName evidence="2">Anti-sigma factor antagonist</fullName>
    </recommendedName>
</protein>
<sequence length="125" mass="14236">MSEYDLMDRRSEPSLEIKTKKVGKHTLVQLDGRLDITHSDEVEAKLLDDVQAGTGDIIINLQNISYISSSGIRIFVGMVRELEKQNRKLKLCNITPNVKKVFDVVELLDLFEVYETEQEALATLK</sequence>
<dbReference type="NCBIfam" id="TIGR00377">
    <property type="entry name" value="ant_ant_sig"/>
    <property type="match status" value="1"/>
</dbReference>
<dbReference type="PROSITE" id="PS50801">
    <property type="entry name" value="STAS"/>
    <property type="match status" value="1"/>
</dbReference>
<evidence type="ECO:0000259" key="3">
    <source>
        <dbReference type="PROSITE" id="PS50801"/>
    </source>
</evidence>
<evidence type="ECO:0000256" key="2">
    <source>
        <dbReference type="RuleBase" id="RU003749"/>
    </source>
</evidence>
<evidence type="ECO:0000256" key="1">
    <source>
        <dbReference type="ARBA" id="ARBA00009013"/>
    </source>
</evidence>
<reference evidence="4 5" key="1">
    <citation type="submission" date="2012-08" db="EMBL/GenBank/DDBJ databases">
        <authorList>
            <person name="Harkins D.M."/>
            <person name="Durkin A.S."/>
            <person name="Selengut J.D."/>
            <person name="Sanka R."/>
            <person name="DePew J."/>
            <person name="Purushe J."/>
            <person name="Matthias M.A."/>
            <person name="Vinetz J.M."/>
            <person name="Sutton G.G."/>
            <person name="Nelson W.C."/>
            <person name="Fouts D.E."/>
        </authorList>
    </citation>
    <scope>NUCLEOTIDE SEQUENCE [LARGE SCALE GENOMIC DNA]</scope>
    <source>
        <strain evidence="4 5">MMD4847</strain>
    </source>
</reference>
<keyword evidence="5" id="KW-1185">Reference proteome</keyword>
<gene>
    <name evidence="4" type="ORF">LEP1GSC178_0907</name>
</gene>
<dbReference type="Pfam" id="PF01740">
    <property type="entry name" value="STAS"/>
    <property type="match status" value="1"/>
</dbReference>
<dbReference type="CDD" id="cd07043">
    <property type="entry name" value="STAS_anti-anti-sigma_factors"/>
    <property type="match status" value="1"/>
</dbReference>
<organism evidence="4 5">
    <name type="scientific">Leptospira licerasiae str. MMD4847</name>
    <dbReference type="NCBI Taxonomy" id="1049971"/>
    <lineage>
        <taxon>Bacteria</taxon>
        <taxon>Pseudomonadati</taxon>
        <taxon>Spirochaetota</taxon>
        <taxon>Spirochaetia</taxon>
        <taxon>Leptospirales</taxon>
        <taxon>Leptospiraceae</taxon>
        <taxon>Leptospira</taxon>
    </lineage>
</organism>
<comment type="similarity">
    <text evidence="1 2">Belongs to the anti-sigma-factor antagonist family.</text>
</comment>
<dbReference type="PANTHER" id="PTHR33495:SF2">
    <property type="entry name" value="ANTI-SIGMA FACTOR ANTAGONIST TM_1081-RELATED"/>
    <property type="match status" value="1"/>
</dbReference>
<proteinExistence type="inferred from homology"/>
<accession>A0ABN0H7C9</accession>
<name>A0ABN0H7C9_9LEPT</name>
<dbReference type="PANTHER" id="PTHR33495">
    <property type="entry name" value="ANTI-SIGMA FACTOR ANTAGONIST TM_1081-RELATED-RELATED"/>
    <property type="match status" value="1"/>
</dbReference>
<dbReference type="InterPro" id="IPR003658">
    <property type="entry name" value="Anti-sigma_ant"/>
</dbReference>
<dbReference type="EMBL" id="AHOM02000010">
    <property type="protein sequence ID" value="EJZ41427.1"/>
    <property type="molecule type" value="Genomic_DNA"/>
</dbReference>
<dbReference type="Proteomes" id="UP000018720">
    <property type="component" value="Unassembled WGS sequence"/>
</dbReference>
<dbReference type="InterPro" id="IPR036513">
    <property type="entry name" value="STAS_dom_sf"/>
</dbReference>
<evidence type="ECO:0000313" key="5">
    <source>
        <dbReference type="Proteomes" id="UP000018720"/>
    </source>
</evidence>
<feature type="domain" description="STAS" evidence="3">
    <location>
        <begin position="15"/>
        <end position="124"/>
    </location>
</feature>
<dbReference type="SUPFAM" id="SSF52091">
    <property type="entry name" value="SpoIIaa-like"/>
    <property type="match status" value="1"/>
</dbReference>
<comment type="caution">
    <text evidence="4">The sequence shown here is derived from an EMBL/GenBank/DDBJ whole genome shotgun (WGS) entry which is preliminary data.</text>
</comment>